<dbReference type="EMBL" id="AZHW01000521">
    <property type="protein sequence ID" value="ETW98771.1"/>
    <property type="molecule type" value="Genomic_DNA"/>
</dbReference>
<feature type="chain" id="PRO_5004844580" description="Protein BatD" evidence="2">
    <location>
        <begin position="21"/>
        <end position="441"/>
    </location>
</feature>
<organism evidence="3 4">
    <name type="scientific">Entotheonella factor</name>
    <dbReference type="NCBI Taxonomy" id="1429438"/>
    <lineage>
        <taxon>Bacteria</taxon>
        <taxon>Pseudomonadati</taxon>
        <taxon>Nitrospinota/Tectimicrobiota group</taxon>
        <taxon>Candidatus Tectimicrobiota</taxon>
        <taxon>Candidatus Entotheonellia</taxon>
        <taxon>Candidatus Entotheonellales</taxon>
        <taxon>Candidatus Entotheonellaceae</taxon>
        <taxon>Candidatus Entotheonella</taxon>
    </lineage>
</organism>
<protein>
    <recommendedName>
        <fullName evidence="5">Protein BatD</fullName>
    </recommendedName>
</protein>
<dbReference type="AlphaFoldDB" id="W4LN28"/>
<comment type="caution">
    <text evidence="3">The sequence shown here is derived from an EMBL/GenBank/DDBJ whole genome shotgun (WGS) entry which is preliminary data.</text>
</comment>
<gene>
    <name evidence="3" type="ORF">ETSY1_17465</name>
</gene>
<dbReference type="InterPro" id="IPR025738">
    <property type="entry name" value="BatD"/>
</dbReference>
<accession>W4LN28</accession>
<dbReference type="HOGENOM" id="CLU_668206_0_0_7"/>
<keyword evidence="2" id="KW-0732">Signal</keyword>
<dbReference type="Proteomes" id="UP000019141">
    <property type="component" value="Unassembled WGS sequence"/>
</dbReference>
<evidence type="ECO:0000256" key="1">
    <source>
        <dbReference type="SAM" id="Phobius"/>
    </source>
</evidence>
<dbReference type="PANTHER" id="PTHR40940">
    <property type="entry name" value="PROTEIN BATD-RELATED"/>
    <property type="match status" value="1"/>
</dbReference>
<keyword evidence="1" id="KW-0812">Transmembrane</keyword>
<evidence type="ECO:0000256" key="2">
    <source>
        <dbReference type="SAM" id="SignalP"/>
    </source>
</evidence>
<proteinExistence type="predicted"/>
<keyword evidence="4" id="KW-1185">Reference proteome</keyword>
<keyword evidence="1" id="KW-1133">Transmembrane helix</keyword>
<name>W4LN28_ENTF1</name>
<evidence type="ECO:0000313" key="3">
    <source>
        <dbReference type="EMBL" id="ETW98771.1"/>
    </source>
</evidence>
<evidence type="ECO:0008006" key="5">
    <source>
        <dbReference type="Google" id="ProtNLM"/>
    </source>
</evidence>
<keyword evidence="1" id="KW-0472">Membrane</keyword>
<feature type="signal peptide" evidence="2">
    <location>
        <begin position="1"/>
        <end position="20"/>
    </location>
</feature>
<reference evidence="3 4" key="1">
    <citation type="journal article" date="2014" name="Nature">
        <title>An environmental bacterial taxon with a large and distinct metabolic repertoire.</title>
        <authorList>
            <person name="Wilson M.C."/>
            <person name="Mori T."/>
            <person name="Ruckert C."/>
            <person name="Uria A.R."/>
            <person name="Helf M.J."/>
            <person name="Takada K."/>
            <person name="Gernert C."/>
            <person name="Steffens U.A."/>
            <person name="Heycke N."/>
            <person name="Schmitt S."/>
            <person name="Rinke C."/>
            <person name="Helfrich E.J."/>
            <person name="Brachmann A.O."/>
            <person name="Gurgui C."/>
            <person name="Wakimoto T."/>
            <person name="Kracht M."/>
            <person name="Crusemann M."/>
            <person name="Hentschel U."/>
            <person name="Abe I."/>
            <person name="Matsunaga S."/>
            <person name="Kalinowski J."/>
            <person name="Takeyama H."/>
            <person name="Piel J."/>
        </authorList>
    </citation>
    <scope>NUCLEOTIDE SEQUENCE [LARGE SCALE GENOMIC DNA]</scope>
    <source>
        <strain evidence="4">TSY1</strain>
    </source>
</reference>
<dbReference type="PANTHER" id="PTHR40940:SF1">
    <property type="entry name" value="PROTEIN BATD"/>
    <property type="match status" value="1"/>
</dbReference>
<sequence>MTRFLIILICFGLSASLVFAQQTAIPNKPTLTVSLEPRHVRDGVGYVQGQIVLRVQLVSPHPFDALQLDLPTIAEARILTLSPPQTREIHNYGLEGYLYETRLALFPEQSGVLSIPPISVTGAVAVGSGRKASFAEVNPEMVVTIKPIDPAYDAPWWLVADAVTMTEVWTPPPEELRVGDIVRRDLTATVYGVTAEHLPAIEQPIDSGYSVVGSETKIKTDLTPDGVIATVRQFWDLKVESEEVISISPIQLAFWDPAAGAMASASLPAKRIEPLPRDPAARRAKLMNDAIAAHRNRRIGLFAALSIPALGLLVLMGAMLYKALPTRGDRHLSQACTTSATPAACFRAVTQWSQDSFDTGDRDLIRHLQQTFGGEAAERLHALQLALFSASDVPAEPKRLARSLIAAARRQRLHRFIRDCFASLAKIVYPAQDRVEIRTRY</sequence>
<feature type="transmembrane region" description="Helical" evidence="1">
    <location>
        <begin position="299"/>
        <end position="321"/>
    </location>
</feature>
<evidence type="ECO:0000313" key="4">
    <source>
        <dbReference type="Proteomes" id="UP000019141"/>
    </source>
</evidence>